<reference evidence="1 2" key="1">
    <citation type="submission" date="2024-02" db="EMBL/GenBank/DDBJ databases">
        <authorList>
            <person name="Chen Y."/>
            <person name="Shah S."/>
            <person name="Dougan E. K."/>
            <person name="Thang M."/>
            <person name="Chan C."/>
        </authorList>
    </citation>
    <scope>NUCLEOTIDE SEQUENCE [LARGE SCALE GENOMIC DNA]</scope>
</reference>
<keyword evidence="2" id="KW-1185">Reference proteome</keyword>
<evidence type="ECO:0000313" key="1">
    <source>
        <dbReference type="EMBL" id="CAK9029606.1"/>
    </source>
</evidence>
<feature type="non-terminal residue" evidence="1">
    <location>
        <position position="99"/>
    </location>
</feature>
<organism evidence="1 2">
    <name type="scientific">Durusdinium trenchii</name>
    <dbReference type="NCBI Taxonomy" id="1381693"/>
    <lineage>
        <taxon>Eukaryota</taxon>
        <taxon>Sar</taxon>
        <taxon>Alveolata</taxon>
        <taxon>Dinophyceae</taxon>
        <taxon>Suessiales</taxon>
        <taxon>Symbiodiniaceae</taxon>
        <taxon>Durusdinium</taxon>
    </lineage>
</organism>
<dbReference type="Proteomes" id="UP001642484">
    <property type="component" value="Unassembled WGS sequence"/>
</dbReference>
<protein>
    <submittedName>
        <fullName evidence="1">Uncharacterized protein</fullName>
    </submittedName>
</protein>
<evidence type="ECO:0000313" key="2">
    <source>
        <dbReference type="Proteomes" id="UP001642484"/>
    </source>
</evidence>
<feature type="non-terminal residue" evidence="1">
    <location>
        <position position="1"/>
    </location>
</feature>
<gene>
    <name evidence="1" type="ORF">CCMP2556_LOCUS17549</name>
</gene>
<dbReference type="EMBL" id="CAXAMN010009711">
    <property type="protein sequence ID" value="CAK9029606.1"/>
    <property type="molecule type" value="Genomic_DNA"/>
</dbReference>
<sequence length="99" mass="10749">GLGVMNAAVKEQLDALLKQAAEGSLSKTMQSVYSLLKDSGYMYRARVCSRFVGVHEANRDGMGVSPDHVHTLAESFHEMGFVASETRMMCLEIPAGDPD</sequence>
<comment type="caution">
    <text evidence="1">The sequence shown here is derived from an EMBL/GenBank/DDBJ whole genome shotgun (WGS) entry which is preliminary data.</text>
</comment>
<name>A0ABP0KRU5_9DINO</name>
<accession>A0ABP0KRU5</accession>
<proteinExistence type="predicted"/>